<dbReference type="RefSeq" id="WP_091746231.1">
    <property type="nucleotide sequence ID" value="NZ_FODY01000009.1"/>
</dbReference>
<evidence type="ECO:0000256" key="1">
    <source>
        <dbReference type="ARBA" id="ARBA00004429"/>
    </source>
</evidence>
<feature type="transmembrane region" description="Helical" evidence="9">
    <location>
        <begin position="96"/>
        <end position="115"/>
    </location>
</feature>
<evidence type="ECO:0000256" key="3">
    <source>
        <dbReference type="ARBA" id="ARBA00022475"/>
    </source>
</evidence>
<dbReference type="PANTHER" id="PTHR30505">
    <property type="entry name" value="FRUCTOSE-LIKE PERMEASE"/>
    <property type="match status" value="1"/>
</dbReference>
<dbReference type="InterPro" id="IPR013014">
    <property type="entry name" value="PTS_EIIC_2"/>
</dbReference>
<feature type="transmembrane region" description="Helical" evidence="9">
    <location>
        <begin position="14"/>
        <end position="34"/>
    </location>
</feature>
<dbReference type="OrthoDB" id="9782569at2"/>
<evidence type="ECO:0000313" key="12">
    <source>
        <dbReference type="Proteomes" id="UP000198847"/>
    </source>
</evidence>
<keyword evidence="7 9" id="KW-1133">Transmembrane helix</keyword>
<evidence type="ECO:0000256" key="5">
    <source>
        <dbReference type="ARBA" id="ARBA00022683"/>
    </source>
</evidence>
<evidence type="ECO:0000256" key="4">
    <source>
        <dbReference type="ARBA" id="ARBA00022597"/>
    </source>
</evidence>
<evidence type="ECO:0000259" key="10">
    <source>
        <dbReference type="PROSITE" id="PS51104"/>
    </source>
</evidence>
<feature type="transmembrane region" description="Helical" evidence="9">
    <location>
        <begin position="196"/>
        <end position="223"/>
    </location>
</feature>
<dbReference type="NCBIfam" id="TIGR01427">
    <property type="entry name" value="PTS_IIC_fructo"/>
    <property type="match status" value="1"/>
</dbReference>
<dbReference type="STRING" id="112903.SAMN04490178_10991"/>
<comment type="subcellular location">
    <subcellularLocation>
        <location evidence="1">Cell inner membrane</location>
        <topology evidence="1">Multi-pass membrane protein</topology>
    </subcellularLocation>
</comment>
<keyword evidence="8 9" id="KW-0472">Membrane</keyword>
<evidence type="ECO:0000256" key="7">
    <source>
        <dbReference type="ARBA" id="ARBA00022989"/>
    </source>
</evidence>
<organism evidence="11 12">
    <name type="scientific">Propionispora vibrioides</name>
    <dbReference type="NCBI Taxonomy" id="112903"/>
    <lineage>
        <taxon>Bacteria</taxon>
        <taxon>Bacillati</taxon>
        <taxon>Bacillota</taxon>
        <taxon>Negativicutes</taxon>
        <taxon>Selenomonadales</taxon>
        <taxon>Sporomusaceae</taxon>
        <taxon>Propionispora</taxon>
    </lineage>
</organism>
<feature type="domain" description="PTS EIIC type-2" evidence="10">
    <location>
        <begin position="6"/>
        <end position="345"/>
    </location>
</feature>
<dbReference type="InterPro" id="IPR006327">
    <property type="entry name" value="PTS_IIC_fruc"/>
</dbReference>
<dbReference type="AlphaFoldDB" id="A0A1H8US00"/>
<keyword evidence="3" id="KW-1003">Cell membrane</keyword>
<dbReference type="Proteomes" id="UP000198847">
    <property type="component" value="Unassembled WGS sequence"/>
</dbReference>
<dbReference type="GO" id="GO:0005351">
    <property type="term" value="F:carbohydrate:proton symporter activity"/>
    <property type="evidence" value="ECO:0007669"/>
    <property type="project" value="InterPro"/>
</dbReference>
<dbReference type="GO" id="GO:0008982">
    <property type="term" value="F:protein-N(PI)-phosphohistidine-sugar phosphotransferase activity"/>
    <property type="evidence" value="ECO:0007669"/>
    <property type="project" value="InterPro"/>
</dbReference>
<feature type="transmembrane region" description="Helical" evidence="9">
    <location>
        <begin position="136"/>
        <end position="158"/>
    </location>
</feature>
<evidence type="ECO:0000256" key="8">
    <source>
        <dbReference type="ARBA" id="ARBA00023136"/>
    </source>
</evidence>
<evidence type="ECO:0000313" key="11">
    <source>
        <dbReference type="EMBL" id="SEP05783.1"/>
    </source>
</evidence>
<dbReference type="PANTHER" id="PTHR30505:SF0">
    <property type="entry name" value="FRUCTOSE-LIKE PTS SYSTEM EIIBC COMPONENT-RELATED"/>
    <property type="match status" value="1"/>
</dbReference>
<dbReference type="Pfam" id="PF02378">
    <property type="entry name" value="PTS_EIIC"/>
    <property type="match status" value="1"/>
</dbReference>
<protein>
    <submittedName>
        <fullName evidence="11">PTS system, fructose-specific IIC component</fullName>
    </submittedName>
</protein>
<sequence length="362" mass="38284">MKELHLRKHAMTGISYMIPYVCAAGMLMVIGNIFGGHTIQDYRAGFSIPDALTTLGGDGLGILPVFISTFIAYSIADRPGIAPGFLLGLLCKANGFGFLGGLLGGYLGGWVVNWLKKVIKVPSFAEGIVPQMILPLLTTIIVGLFMEYVVSIPILALTNGVTTLLTSLQSGSSVLLLGAILGTLSAIDYGGPINKVVFVFVLALMTQGIGAPISTLISASMIAPFGLTLGYFLSKALKLDLYSQQEVDALKSAFLMGCCQITEGSYPIILNDLLRITICTGVGAAVDGALTMYWNCASIVPAGGFFALPGISNPGLWLLSLFIGSAVFAVLLQFLKRKPVEESEEDEEVEKELDLSSIKISG</sequence>
<keyword evidence="12" id="KW-1185">Reference proteome</keyword>
<accession>A0A1H8US00</accession>
<dbReference type="InterPro" id="IPR050864">
    <property type="entry name" value="Bacterial_PTS_Sugar_Transport"/>
</dbReference>
<evidence type="ECO:0000256" key="9">
    <source>
        <dbReference type="SAM" id="Phobius"/>
    </source>
</evidence>
<feature type="transmembrane region" description="Helical" evidence="9">
    <location>
        <begin position="164"/>
        <end position="184"/>
    </location>
</feature>
<keyword evidence="6 9" id="KW-0812">Transmembrane</keyword>
<feature type="transmembrane region" description="Helical" evidence="9">
    <location>
        <begin position="55"/>
        <end position="76"/>
    </location>
</feature>
<keyword evidence="5" id="KW-0598">Phosphotransferase system</keyword>
<dbReference type="GO" id="GO:0009401">
    <property type="term" value="P:phosphoenolpyruvate-dependent sugar phosphotransferase system"/>
    <property type="evidence" value="ECO:0007669"/>
    <property type="project" value="UniProtKB-KW"/>
</dbReference>
<evidence type="ECO:0000256" key="2">
    <source>
        <dbReference type="ARBA" id="ARBA00022448"/>
    </source>
</evidence>
<keyword evidence="2" id="KW-0813">Transport</keyword>
<dbReference type="GO" id="GO:0090563">
    <property type="term" value="F:protein-phosphocysteine-sugar phosphotransferase activity"/>
    <property type="evidence" value="ECO:0007669"/>
    <property type="project" value="TreeGrafter"/>
</dbReference>
<keyword evidence="4" id="KW-0762">Sugar transport</keyword>
<name>A0A1H8US00_9FIRM</name>
<dbReference type="PROSITE" id="PS51104">
    <property type="entry name" value="PTS_EIIC_TYPE_2"/>
    <property type="match status" value="1"/>
</dbReference>
<dbReference type="InterPro" id="IPR003352">
    <property type="entry name" value="PTS_EIIC"/>
</dbReference>
<dbReference type="EMBL" id="FODY01000009">
    <property type="protein sequence ID" value="SEP05783.1"/>
    <property type="molecule type" value="Genomic_DNA"/>
</dbReference>
<gene>
    <name evidence="11" type="ORF">SAMN04490178_10991</name>
</gene>
<reference evidence="11 12" key="1">
    <citation type="submission" date="2016-10" db="EMBL/GenBank/DDBJ databases">
        <authorList>
            <person name="de Groot N.N."/>
        </authorList>
    </citation>
    <scope>NUCLEOTIDE SEQUENCE [LARGE SCALE GENOMIC DNA]</scope>
    <source>
        <strain evidence="11 12">DSM 13305</strain>
    </source>
</reference>
<evidence type="ECO:0000256" key="6">
    <source>
        <dbReference type="ARBA" id="ARBA00022692"/>
    </source>
</evidence>
<feature type="transmembrane region" description="Helical" evidence="9">
    <location>
        <begin position="315"/>
        <end position="335"/>
    </location>
</feature>
<dbReference type="GO" id="GO:0005886">
    <property type="term" value="C:plasma membrane"/>
    <property type="evidence" value="ECO:0007669"/>
    <property type="project" value="UniProtKB-SubCell"/>
</dbReference>
<proteinExistence type="predicted"/>